<comment type="subcellular location">
    <subcellularLocation>
        <location evidence="3 20">Cytoplasm</location>
    </subcellularLocation>
</comment>
<feature type="active site" description="Proton donor" evidence="20">
    <location>
        <position position="241"/>
    </location>
</feature>
<evidence type="ECO:0000256" key="18">
    <source>
        <dbReference type="ARBA" id="ARBA00031026"/>
    </source>
</evidence>
<evidence type="ECO:0000256" key="7">
    <source>
        <dbReference type="ARBA" id="ARBA00015188"/>
    </source>
</evidence>
<accession>A0A1D2QR65</accession>
<evidence type="ECO:0000256" key="12">
    <source>
        <dbReference type="ARBA" id="ARBA00022857"/>
    </source>
</evidence>
<keyword evidence="8 20" id="KW-0963">Cytoplasm</keyword>
<dbReference type="InterPro" id="IPR016166">
    <property type="entry name" value="FAD-bd_PCMH"/>
</dbReference>
<dbReference type="InterPro" id="IPR016167">
    <property type="entry name" value="FAD-bd_PCMH_sub1"/>
</dbReference>
<dbReference type="Gene3D" id="3.30.465.10">
    <property type="match status" value="1"/>
</dbReference>
<dbReference type="SUPFAM" id="SSF56176">
    <property type="entry name" value="FAD-binding/transporter-associated domain-like"/>
    <property type="match status" value="1"/>
</dbReference>
<dbReference type="InterPro" id="IPR006094">
    <property type="entry name" value="Oxid_FAD_bind_N"/>
</dbReference>
<gene>
    <name evidence="20" type="primary">murB</name>
    <name evidence="22" type="ORF">AB835_05550</name>
</gene>
<dbReference type="SUPFAM" id="SSF56194">
    <property type="entry name" value="Uridine diphospho-N-Acetylenolpyruvylglucosamine reductase, MurB, C-terminal domain"/>
    <property type="match status" value="1"/>
</dbReference>
<evidence type="ECO:0000256" key="1">
    <source>
        <dbReference type="ARBA" id="ARBA00001974"/>
    </source>
</evidence>
<dbReference type="InterPro" id="IPR036318">
    <property type="entry name" value="FAD-bd_PCMH-like_sf"/>
</dbReference>
<evidence type="ECO:0000256" key="11">
    <source>
        <dbReference type="ARBA" id="ARBA00022827"/>
    </source>
</evidence>
<evidence type="ECO:0000256" key="9">
    <source>
        <dbReference type="ARBA" id="ARBA00022618"/>
    </source>
</evidence>
<comment type="function">
    <text evidence="2 20">Cell wall formation.</text>
</comment>
<keyword evidence="17 20" id="KW-0961">Cell wall biogenesis/degradation</keyword>
<dbReference type="GO" id="GO:0071555">
    <property type="term" value="P:cell wall organization"/>
    <property type="evidence" value="ECO:0007669"/>
    <property type="project" value="UniProtKB-KW"/>
</dbReference>
<dbReference type="GO" id="GO:0009252">
    <property type="term" value="P:peptidoglycan biosynthetic process"/>
    <property type="evidence" value="ECO:0007669"/>
    <property type="project" value="UniProtKB-UniRule"/>
</dbReference>
<evidence type="ECO:0000256" key="20">
    <source>
        <dbReference type="HAMAP-Rule" id="MF_00037"/>
    </source>
</evidence>
<evidence type="ECO:0000256" key="15">
    <source>
        <dbReference type="ARBA" id="ARBA00023002"/>
    </source>
</evidence>
<dbReference type="PROSITE" id="PS51387">
    <property type="entry name" value="FAD_PCMH"/>
    <property type="match status" value="1"/>
</dbReference>
<comment type="catalytic activity">
    <reaction evidence="19 20">
        <text>UDP-N-acetyl-alpha-D-muramate + NADP(+) = UDP-N-acetyl-3-O-(1-carboxyvinyl)-alpha-D-glucosamine + NADPH + H(+)</text>
        <dbReference type="Rhea" id="RHEA:12248"/>
        <dbReference type="ChEBI" id="CHEBI:15378"/>
        <dbReference type="ChEBI" id="CHEBI:57783"/>
        <dbReference type="ChEBI" id="CHEBI:58349"/>
        <dbReference type="ChEBI" id="CHEBI:68483"/>
        <dbReference type="ChEBI" id="CHEBI:70757"/>
        <dbReference type="EC" id="1.3.1.98"/>
    </reaction>
</comment>
<feature type="active site" evidence="20">
    <location>
        <position position="337"/>
    </location>
</feature>
<feature type="active site" evidence="20">
    <location>
        <position position="167"/>
    </location>
</feature>
<sequence>MSSLVIHDTVCLQQHNTLAVPASSRWFARVDSEQQLKDALDFRQQQQCELLILGGGSNVVLDDHFPGLCLQINLRGIRLEKETHQQIFLSVAAGENWHETVMYCVNHNYYGLENLALIPGSVGAAPIQNIGAYGVELEQCFSYLEAIDIGTGNILQLDKKSCEFAYRDSIFKHRLQDKVVITRVVLSLSKSPLWFLEYPVLKKQLQAYKLSQLTASIVVGAVIAIRQSKLPDPGVIPNVGSFFKNPIVGDKTYQSLKQQYSGLVAYPQGNKTYKLAAGWLLENAGWRGRVVNGIAMHEKQALVLTNPKRVSAVQLLEFVNSVKQDIYSKYQVELDIEPRIFGQSQQEK</sequence>
<dbReference type="UniPathway" id="UPA00219"/>
<comment type="similarity">
    <text evidence="5 20">Belongs to the MurB family.</text>
</comment>
<dbReference type="EC" id="1.3.1.98" evidence="6 20"/>
<evidence type="ECO:0000256" key="19">
    <source>
        <dbReference type="ARBA" id="ARBA00048914"/>
    </source>
</evidence>
<dbReference type="PANTHER" id="PTHR21071">
    <property type="entry name" value="UDP-N-ACETYLENOLPYRUVOYLGLUCOSAMINE REDUCTASE"/>
    <property type="match status" value="1"/>
</dbReference>
<keyword evidence="16 20" id="KW-0131">Cell cycle</keyword>
<evidence type="ECO:0000256" key="4">
    <source>
        <dbReference type="ARBA" id="ARBA00004752"/>
    </source>
</evidence>
<dbReference type="NCBIfam" id="TIGR00179">
    <property type="entry name" value="murB"/>
    <property type="match status" value="1"/>
</dbReference>
<dbReference type="InterPro" id="IPR036635">
    <property type="entry name" value="MurB_C_sf"/>
</dbReference>
<dbReference type="STRING" id="62101.AB835_05550"/>
<dbReference type="PANTHER" id="PTHR21071:SF4">
    <property type="entry name" value="UDP-N-ACETYLENOLPYRUVOYLGLUCOSAMINE REDUCTASE"/>
    <property type="match status" value="1"/>
</dbReference>
<dbReference type="GO" id="GO:0008762">
    <property type="term" value="F:UDP-N-acetylmuramate dehydrogenase activity"/>
    <property type="evidence" value="ECO:0007669"/>
    <property type="project" value="UniProtKB-UniRule"/>
</dbReference>
<evidence type="ECO:0000256" key="16">
    <source>
        <dbReference type="ARBA" id="ARBA00023306"/>
    </source>
</evidence>
<dbReference type="EMBL" id="MDLC01000014">
    <property type="protein sequence ID" value="ODS24085.1"/>
    <property type="molecule type" value="Genomic_DNA"/>
</dbReference>
<organism evidence="22 23">
    <name type="scientific">Candidatus Endobugula sertula</name>
    <name type="common">Bugula neritina bacterial symbiont</name>
    <dbReference type="NCBI Taxonomy" id="62101"/>
    <lineage>
        <taxon>Bacteria</taxon>
        <taxon>Pseudomonadati</taxon>
        <taxon>Pseudomonadota</taxon>
        <taxon>Gammaproteobacteria</taxon>
        <taxon>Cellvibrionales</taxon>
        <taxon>Cellvibrionaceae</taxon>
        <taxon>Candidatus Endobugula</taxon>
    </lineage>
</organism>
<evidence type="ECO:0000256" key="8">
    <source>
        <dbReference type="ARBA" id="ARBA00022490"/>
    </source>
</evidence>
<dbReference type="GO" id="GO:0008360">
    <property type="term" value="P:regulation of cell shape"/>
    <property type="evidence" value="ECO:0007669"/>
    <property type="project" value="UniProtKB-KW"/>
</dbReference>
<evidence type="ECO:0000256" key="14">
    <source>
        <dbReference type="ARBA" id="ARBA00022984"/>
    </source>
</evidence>
<keyword evidence="14 20" id="KW-0573">Peptidoglycan synthesis</keyword>
<keyword evidence="12 20" id="KW-0521">NADP</keyword>
<keyword evidence="9 20" id="KW-0132">Cell division</keyword>
<evidence type="ECO:0000313" key="23">
    <source>
        <dbReference type="Proteomes" id="UP000242502"/>
    </source>
</evidence>
<feature type="domain" description="FAD-binding PCMH-type" evidence="21">
    <location>
        <begin position="19"/>
        <end position="191"/>
    </location>
</feature>
<dbReference type="GO" id="GO:0071949">
    <property type="term" value="F:FAD binding"/>
    <property type="evidence" value="ECO:0007669"/>
    <property type="project" value="InterPro"/>
</dbReference>
<comment type="pathway">
    <text evidence="4 20">Cell wall biogenesis; peptidoglycan biosynthesis.</text>
</comment>
<keyword evidence="10 20" id="KW-0285">Flavoprotein</keyword>
<evidence type="ECO:0000256" key="17">
    <source>
        <dbReference type="ARBA" id="ARBA00023316"/>
    </source>
</evidence>
<dbReference type="AlphaFoldDB" id="A0A1D2QR65"/>
<reference evidence="22 23" key="1">
    <citation type="journal article" date="2016" name="Appl. Environ. Microbiol.">
        <title>Lack of Overt Genome Reduction in the Bryostatin-Producing Bryozoan Symbiont "Candidatus Endobugula sertula".</title>
        <authorList>
            <person name="Miller I.J."/>
            <person name="Vanee N."/>
            <person name="Fong S.S."/>
            <person name="Lim-Fong G.E."/>
            <person name="Kwan J.C."/>
        </authorList>
    </citation>
    <scope>NUCLEOTIDE SEQUENCE [LARGE SCALE GENOMIC DNA]</scope>
    <source>
        <strain evidence="22">AB1-4</strain>
    </source>
</reference>
<dbReference type="Gene3D" id="3.90.78.10">
    <property type="entry name" value="UDP-N-acetylenolpyruvoylglucosamine reductase, C-terminal domain"/>
    <property type="match status" value="1"/>
</dbReference>
<evidence type="ECO:0000256" key="10">
    <source>
        <dbReference type="ARBA" id="ARBA00022630"/>
    </source>
</evidence>
<dbReference type="GO" id="GO:0051301">
    <property type="term" value="P:cell division"/>
    <property type="evidence" value="ECO:0007669"/>
    <property type="project" value="UniProtKB-KW"/>
</dbReference>
<dbReference type="GO" id="GO:0005829">
    <property type="term" value="C:cytosol"/>
    <property type="evidence" value="ECO:0007669"/>
    <property type="project" value="TreeGrafter"/>
</dbReference>
<dbReference type="NCBIfam" id="NF000755">
    <property type="entry name" value="PRK00046.1"/>
    <property type="match status" value="1"/>
</dbReference>
<dbReference type="InterPro" id="IPR003170">
    <property type="entry name" value="MurB"/>
</dbReference>
<name>A0A1D2QR65_9GAMM</name>
<keyword evidence="13 20" id="KW-0133">Cell shape</keyword>
<keyword evidence="15 20" id="KW-0560">Oxidoreductase</keyword>
<dbReference type="InterPro" id="IPR016169">
    <property type="entry name" value="FAD-bd_PCMH_sub2"/>
</dbReference>
<evidence type="ECO:0000256" key="6">
    <source>
        <dbReference type="ARBA" id="ARBA00012518"/>
    </source>
</evidence>
<evidence type="ECO:0000313" key="22">
    <source>
        <dbReference type="EMBL" id="ODS24085.1"/>
    </source>
</evidence>
<dbReference type="Proteomes" id="UP000242502">
    <property type="component" value="Unassembled WGS sequence"/>
</dbReference>
<evidence type="ECO:0000259" key="21">
    <source>
        <dbReference type="PROSITE" id="PS51387"/>
    </source>
</evidence>
<evidence type="ECO:0000256" key="13">
    <source>
        <dbReference type="ARBA" id="ARBA00022960"/>
    </source>
</evidence>
<comment type="caution">
    <text evidence="22">The sequence shown here is derived from an EMBL/GenBank/DDBJ whole genome shotgun (WGS) entry which is preliminary data.</text>
</comment>
<keyword evidence="11 20" id="KW-0274">FAD</keyword>
<dbReference type="HAMAP" id="MF_00037">
    <property type="entry name" value="MurB"/>
    <property type="match status" value="1"/>
</dbReference>
<dbReference type="Gene3D" id="3.30.43.10">
    <property type="entry name" value="Uridine Diphospho-n-acetylenolpyruvylglucosamine Reductase, domain 2"/>
    <property type="match status" value="1"/>
</dbReference>
<evidence type="ECO:0000256" key="2">
    <source>
        <dbReference type="ARBA" id="ARBA00003921"/>
    </source>
</evidence>
<evidence type="ECO:0000256" key="3">
    <source>
        <dbReference type="ARBA" id="ARBA00004496"/>
    </source>
</evidence>
<dbReference type="Pfam" id="PF01565">
    <property type="entry name" value="FAD_binding_4"/>
    <property type="match status" value="1"/>
</dbReference>
<dbReference type="Pfam" id="PF02873">
    <property type="entry name" value="MurB_C"/>
    <property type="match status" value="1"/>
</dbReference>
<dbReference type="InterPro" id="IPR011601">
    <property type="entry name" value="MurB_C"/>
</dbReference>
<protein>
    <recommendedName>
        <fullName evidence="7 20">UDP-N-acetylenolpyruvoylglucosamine reductase</fullName>
        <ecNumber evidence="6 20">1.3.1.98</ecNumber>
    </recommendedName>
    <alternativeName>
        <fullName evidence="18 20">UDP-N-acetylmuramate dehydrogenase</fullName>
    </alternativeName>
</protein>
<evidence type="ECO:0000256" key="5">
    <source>
        <dbReference type="ARBA" id="ARBA00010485"/>
    </source>
</evidence>
<proteinExistence type="inferred from homology"/>
<comment type="cofactor">
    <cofactor evidence="1 20">
        <name>FAD</name>
        <dbReference type="ChEBI" id="CHEBI:57692"/>
    </cofactor>
</comment>